<dbReference type="EMBL" id="LACB01001083">
    <property type="protein sequence ID" value="KAJ9480803.1"/>
    <property type="molecule type" value="Genomic_DNA"/>
</dbReference>
<protein>
    <submittedName>
        <fullName evidence="1">Uncharacterized protein</fullName>
    </submittedName>
</protein>
<proteinExistence type="predicted"/>
<reference evidence="1" key="1">
    <citation type="submission" date="2015-06" db="EMBL/GenBank/DDBJ databases">
        <authorList>
            <person name="Nguyen H."/>
        </authorList>
    </citation>
    <scope>NUCLEOTIDE SEQUENCE</scope>
    <source>
        <strain evidence="1">DAOM 180753</strain>
    </source>
</reference>
<evidence type="ECO:0000313" key="2">
    <source>
        <dbReference type="Proteomes" id="UP001227192"/>
    </source>
</evidence>
<dbReference type="AlphaFoldDB" id="A0AAI9T597"/>
<evidence type="ECO:0000313" key="1">
    <source>
        <dbReference type="EMBL" id="KAJ9480803.1"/>
    </source>
</evidence>
<dbReference type="Proteomes" id="UP001227192">
    <property type="component" value="Unassembled WGS sequence"/>
</dbReference>
<comment type="caution">
    <text evidence="1">The sequence shown here is derived from an EMBL/GenBank/DDBJ whole genome shotgun (WGS) entry which is preliminary data.</text>
</comment>
<name>A0AAI9T597_PENTH</name>
<keyword evidence="2" id="KW-1185">Reference proteome</keyword>
<accession>A0AAI9T597</accession>
<gene>
    <name evidence="1" type="ORF">VN97_g12722</name>
</gene>
<reference evidence="1" key="2">
    <citation type="journal article" date="2016" name="Fungal Biol.">
        <title>Ochratoxin A production by Penicillium thymicola.</title>
        <authorList>
            <person name="Nguyen H.D.T."/>
            <person name="McMullin D.R."/>
            <person name="Ponomareva E."/>
            <person name="Riley R."/>
            <person name="Pomraning K.R."/>
            <person name="Baker S.E."/>
            <person name="Seifert K.A."/>
        </authorList>
    </citation>
    <scope>NUCLEOTIDE SEQUENCE</scope>
    <source>
        <strain evidence="1">DAOM 180753</strain>
    </source>
</reference>
<sequence>MVGPGATFITIKATAGPSRPRMRLVVGGQGRLKLRVETQPFLASKAVIFGVNPTGSHILVVIVEQITKIHMIMCPVDTSAVNIS</sequence>
<organism evidence="1 2">
    <name type="scientific">Penicillium thymicola</name>
    <dbReference type="NCBI Taxonomy" id="293382"/>
    <lineage>
        <taxon>Eukaryota</taxon>
        <taxon>Fungi</taxon>
        <taxon>Dikarya</taxon>
        <taxon>Ascomycota</taxon>
        <taxon>Pezizomycotina</taxon>
        <taxon>Eurotiomycetes</taxon>
        <taxon>Eurotiomycetidae</taxon>
        <taxon>Eurotiales</taxon>
        <taxon>Aspergillaceae</taxon>
        <taxon>Penicillium</taxon>
    </lineage>
</organism>